<protein>
    <submittedName>
        <fullName evidence="1">Uncharacterized protein</fullName>
    </submittedName>
</protein>
<reference evidence="1 2" key="1">
    <citation type="submission" date="2018-08" db="EMBL/GenBank/DDBJ databases">
        <title>A genome reference for cultivated species of the human gut microbiota.</title>
        <authorList>
            <person name="Zou Y."/>
            <person name="Xue W."/>
            <person name="Luo G."/>
        </authorList>
    </citation>
    <scope>NUCLEOTIDE SEQUENCE [LARGE SCALE GENOMIC DNA]</scope>
    <source>
        <strain evidence="1 2">AF46-2NS</strain>
    </source>
</reference>
<evidence type="ECO:0000313" key="2">
    <source>
        <dbReference type="Proteomes" id="UP000286211"/>
    </source>
</evidence>
<dbReference type="AlphaFoldDB" id="A0A3R6J4L9"/>
<dbReference type="EMBL" id="QRNB01000037">
    <property type="protein sequence ID" value="RHK10198.1"/>
    <property type="molecule type" value="Genomic_DNA"/>
</dbReference>
<gene>
    <name evidence="1" type="ORF">DW079_08240</name>
</gene>
<organism evidence="1 2">
    <name type="scientific">Segatella copri</name>
    <dbReference type="NCBI Taxonomy" id="165179"/>
    <lineage>
        <taxon>Bacteria</taxon>
        <taxon>Pseudomonadati</taxon>
        <taxon>Bacteroidota</taxon>
        <taxon>Bacteroidia</taxon>
        <taxon>Bacteroidales</taxon>
        <taxon>Prevotellaceae</taxon>
        <taxon>Segatella</taxon>
    </lineage>
</organism>
<dbReference type="Proteomes" id="UP000286211">
    <property type="component" value="Unassembled WGS sequence"/>
</dbReference>
<accession>A0A3R6J4L9</accession>
<comment type="caution">
    <text evidence="1">The sequence shown here is derived from an EMBL/GenBank/DDBJ whole genome shotgun (WGS) entry which is preliminary data.</text>
</comment>
<name>A0A3R6J4L9_9BACT</name>
<sequence>MLHFFHNFKISCKGNKKHSNNQIKSEFYRARLNLMFIIHTCDVFNRLNAILPHASLQFLSRPEAAKALYGSNMINKPKKRRKDDVNGFFFVLLYAIKEMQDLWNLDS</sequence>
<proteinExistence type="predicted"/>
<evidence type="ECO:0000313" key="1">
    <source>
        <dbReference type="EMBL" id="RHK10198.1"/>
    </source>
</evidence>